<dbReference type="Gene3D" id="2.120.10.80">
    <property type="entry name" value="Kelch-type beta propeller"/>
    <property type="match status" value="3"/>
</dbReference>
<protein>
    <submittedName>
        <fullName evidence="3">Uncharacterized protein</fullName>
    </submittedName>
</protein>
<evidence type="ECO:0000313" key="3">
    <source>
        <dbReference type="EMBL" id="AGH31792.1"/>
    </source>
</evidence>
<dbReference type="RefSeq" id="YP_007674644.1">
    <property type="nucleotide sequence ID" value="NC_020851.1"/>
</dbReference>
<dbReference type="EMBL" id="HQ633071">
    <property type="protein sequence ID" value="AGH31792.1"/>
    <property type="molecule type" value="Genomic_DNA"/>
</dbReference>
<gene>
    <name evidence="3" type="ORF">SWZG_00289</name>
</gene>
<name>M4R1Z4_9CAUD</name>
<evidence type="ECO:0000256" key="1">
    <source>
        <dbReference type="ARBA" id="ARBA00022441"/>
    </source>
</evidence>
<dbReference type="InterPro" id="IPR015915">
    <property type="entry name" value="Kelch-typ_b-propeller"/>
</dbReference>
<organism evidence="3 4">
    <name type="scientific">Synechococcus phage S-SKS1</name>
    <dbReference type="NCBI Taxonomy" id="754042"/>
    <lineage>
        <taxon>Viruses</taxon>
        <taxon>Duplodnaviria</taxon>
        <taxon>Heunggongvirae</taxon>
        <taxon>Uroviricota</taxon>
        <taxon>Caudoviricetes</taxon>
        <taxon>Llyrvirus</taxon>
        <taxon>Llyrvirus SSKS1</taxon>
    </lineage>
</organism>
<sequence>MAIIGDVFGLTSIYEKQVENIDNNNFESWPESATYGYFGGGQNPAESPSTVNTVDRIDFSNETASAPGNNLSLVKYALAVVSSSSYGYFGGGRDLGLSPSYVNTVDRIDFSNETASAPGNNLPQVRAFLAGTSSNSYGYFGGGQSPAESPSTVNTIDRLDFSNETTSAPGNNLPQARYYLATVSNSSYGYFGGGLSPDFAIDRIDFSNETTSPVTATLPEGRFGLAAVSSSSYGYFGGGYATPFVGTVDRIDFSNETTSAPGNNLSQARSSLAAVSSSSYGYFGGGFAPPYADTIDRIDFSNETTSPVTDTLSQARRDLAAVSGGASERIKGSRTYGYFGGGQTVNTIDRIDFSNETTSAPGDNLPQARSGLAAVSSSSYGYFAGGGTPTQVDTIDRIDFSNETTSPVTATLPQARSNLAAVSSSSYGYFGGGSAPPQVTTVDRIDFLMRLHRHQEIIYLKEEIV</sequence>
<dbReference type="SUPFAM" id="SSF117281">
    <property type="entry name" value="Kelch motif"/>
    <property type="match status" value="2"/>
</dbReference>
<keyword evidence="2" id="KW-0677">Repeat</keyword>
<accession>M4R1Z4</accession>
<dbReference type="GeneID" id="15011203"/>
<evidence type="ECO:0000313" key="4">
    <source>
        <dbReference type="Proteomes" id="UP000201252"/>
    </source>
</evidence>
<dbReference type="KEGG" id="vg:15011203"/>
<reference evidence="3 4" key="1">
    <citation type="submission" date="2010-10" db="EMBL/GenBank/DDBJ databases">
        <title>The Genome Sequence of Synechococcus phage S-SKS1.</title>
        <authorList>
            <consortium name="The Broad Institute Genome Sequencing Platform"/>
            <person name="Henn M.R."/>
            <person name="Clokie M."/>
            <person name="Levin J."/>
            <person name="Malboeuf C."/>
            <person name="Casali M."/>
            <person name="Russ C."/>
            <person name="Lennon N."/>
            <person name="Chapman S.B."/>
            <person name="Erlich R."/>
            <person name="Young S.K."/>
            <person name="Yandava C."/>
            <person name="Zeng Q."/>
            <person name="Alvarado L."/>
            <person name="Anderson S."/>
            <person name="Berlin A."/>
            <person name="Chen Z."/>
            <person name="Freedman E."/>
            <person name="Gellesch M."/>
            <person name="Goldberg J."/>
            <person name="Green L."/>
            <person name="Griggs A."/>
            <person name="Gujja S."/>
            <person name="Heilman E.R."/>
            <person name="Heiman D."/>
            <person name="Hollinger A."/>
            <person name="Howarth C."/>
            <person name="Larson L."/>
            <person name="Mehta T."/>
            <person name="Pearson M."/>
            <person name="Roberts A."/>
            <person name="Ryan E."/>
            <person name="Saif S."/>
            <person name="Shea T."/>
            <person name="Shenoy N."/>
            <person name="Sisk P."/>
            <person name="Stolte C."/>
            <person name="Sykes S."/>
            <person name="White J."/>
            <person name="Haas B."/>
            <person name="Nusbaum C."/>
            <person name="Birren B."/>
        </authorList>
    </citation>
    <scope>NUCLEOTIDE SEQUENCE [LARGE SCALE GENOMIC DNA]</scope>
</reference>
<dbReference type="PANTHER" id="PTHR24412:SF489">
    <property type="entry name" value="RING FINGER DOMAIN AND KELCH REPEAT-CONTAINING PROTEIN DDB_G0271372"/>
    <property type="match status" value="1"/>
</dbReference>
<dbReference type="Proteomes" id="UP000201252">
    <property type="component" value="Segment"/>
</dbReference>
<keyword evidence="1" id="KW-0880">Kelch repeat</keyword>
<evidence type="ECO:0000256" key="2">
    <source>
        <dbReference type="ARBA" id="ARBA00022737"/>
    </source>
</evidence>
<proteinExistence type="predicted"/>
<keyword evidence="4" id="KW-1185">Reference proteome</keyword>
<dbReference type="PANTHER" id="PTHR24412">
    <property type="entry name" value="KELCH PROTEIN"/>
    <property type="match status" value="1"/>
</dbReference>